<dbReference type="Proteomes" id="UP000007151">
    <property type="component" value="Unassembled WGS sequence"/>
</dbReference>
<comment type="caution">
    <text evidence="2">The sequence shown here is derived from an EMBL/GenBank/DDBJ whole genome shotgun (WGS) entry which is preliminary data.</text>
</comment>
<feature type="compositionally biased region" description="Low complexity" evidence="1">
    <location>
        <begin position="1370"/>
        <end position="1393"/>
    </location>
</feature>
<dbReference type="KEGG" id="dpl:KGM_213063"/>
<evidence type="ECO:0000313" key="3">
    <source>
        <dbReference type="Proteomes" id="UP000007151"/>
    </source>
</evidence>
<name>A0A212EYH8_DANPL</name>
<dbReference type="eggNOG" id="ENOG502T6QV">
    <property type="taxonomic scope" value="Eukaryota"/>
</dbReference>
<protein>
    <submittedName>
        <fullName evidence="2">Uncharacterized protein</fullName>
    </submittedName>
</protein>
<feature type="compositionally biased region" description="Low complexity" evidence="1">
    <location>
        <begin position="860"/>
        <end position="874"/>
    </location>
</feature>
<dbReference type="InParanoid" id="A0A212EYH8"/>
<proteinExistence type="predicted"/>
<feature type="region of interest" description="Disordered" evidence="1">
    <location>
        <begin position="1345"/>
        <end position="1393"/>
    </location>
</feature>
<evidence type="ECO:0000256" key="1">
    <source>
        <dbReference type="SAM" id="MobiDB-lite"/>
    </source>
</evidence>
<feature type="compositionally biased region" description="Polar residues" evidence="1">
    <location>
        <begin position="880"/>
        <end position="905"/>
    </location>
</feature>
<gene>
    <name evidence="2" type="ORF">KGM_213063</name>
</gene>
<evidence type="ECO:0000313" key="2">
    <source>
        <dbReference type="EMBL" id="OWR46553.1"/>
    </source>
</evidence>
<reference evidence="2 3" key="1">
    <citation type="journal article" date="2011" name="Cell">
        <title>The monarch butterfly genome yields insights into long-distance migration.</title>
        <authorList>
            <person name="Zhan S."/>
            <person name="Merlin C."/>
            <person name="Boore J.L."/>
            <person name="Reppert S.M."/>
        </authorList>
    </citation>
    <scope>NUCLEOTIDE SEQUENCE [LARGE SCALE GENOMIC DNA]</scope>
    <source>
        <strain evidence="2">F-2</strain>
    </source>
</reference>
<feature type="region of interest" description="Disordered" evidence="1">
    <location>
        <begin position="841"/>
        <end position="909"/>
    </location>
</feature>
<dbReference type="EMBL" id="AGBW02011497">
    <property type="protein sequence ID" value="OWR46553.1"/>
    <property type="molecule type" value="Genomic_DNA"/>
</dbReference>
<accession>A0A212EYH8</accession>
<keyword evidence="3" id="KW-1185">Reference proteome</keyword>
<feature type="region of interest" description="Disordered" evidence="1">
    <location>
        <begin position="272"/>
        <end position="291"/>
    </location>
</feature>
<sequence length="1393" mass="155710">MFIADEDITPELDRILCRLMKLALNSRNEHRGPPSVIWLQYKLFGLLSLTEKAIAKRRCHMLNNFSIRAIEYCKEDRDIIFNLNKIKEGDQSAQNIVSKYYQLVPSLEDLTGLDDIHYQELHYQFEDSDFDDITSNEFKAHDVTLYADNQIVPVNPFQNIAGNKIELSDWDSSNLDLVPYLSHTDVSDVISSDENNLVFTNTTKFDRIKTNTVFKYLNNINSNSCLKLTVASQNKVLPEKLFKNNYSMISRNVPSKSKVKKLNKKSKCNNLKRQKEEYKRSKAKEKKKLKEPQMPRSIIYNQIMDSPTENCNLEYENTKNWEELNSEVLRDTMASYENVTDNNIASTEICVFLNIVSENGEETVALQRNIGTDPDSDMLYFENEILLDSLMNVTRDNSFYYTRIESDLENLDSNTIFLNDINEPSTSKGVRHLSTDVQCGPDVSITNMMLSASTSFTKMSKLYTTGIKIGDSCVDIPKNKVTYDFGTCTDTCQNIITNKKSIGIKIKDSDINICKQESSTMTEELNNRDAVISPTQNVNIMEPKPLKSASLSVTDEFSSHVFESIGSLSKSHTRLSESSRYTSDFLIQIPGEDKNILKTKYIRPKLSCGGVHVHSYKDRIASEDLVYQGEWQRSKLKTLAKKNPNAPIIKKIRKRSVILKDNPSLKDTNKKENKVLCKTLTVRSPKEGPKKYFPNKTVASNLQSTNLSGLMKTNKNVTKVASKITTSSTVAKNTKNFYSSKQSFMSSTPKRNVNAEREKNTRKNYLPLYLRKRLNTSLLKKQSEAIGSRDTNPKLNLDINTARDSPHVQDLTRDLLLIPESPHTNLNYIVFRNDIETNKNISTNSPSIDLIRNDSTKRLSPGSPNSSTCSSPNSVATVRAASTRTKSICNRKNATSSDRSNSGNVETEARTVKNKKYTRRIKTNKKSSNIIPLSDNKENLPESSRNTICLKDNEKNSKKVFVNRTKSIYMAQVTNEASNLVPVAANSKIKSHPNKTLKYMSIKSPDVQKFSTAIPSVSAKKSCNENLVEEYPLNHQLTDMDDLSVPPQLYPIGSIEITNRPGNLQIESHKALISNVCSKPVHQTKSSILSAIRKLVEGNISKVETNDNDGPLSDSETVIISRDDLDSMNFDEISSLASVKTVPINDGIYKFESDADNHSNVTETLVIADNIDSTENAVCECQPDVESDLPSFKSMASMSTPKFSEFYLADNELETVNTNSVQDIFERKDPNIVPSSAGVLAIQAFSGFSVNLESLTGDQPDHVNLVDSETGSLTLESARQTASEELFVSGRSSDTYESCLYDDEADVPNWLFNIISHQQSIEESEAEDTLPVMVPLTGPDFDINGNVEPGVGLGAGAGDGRGIHSDHSQDSSGRGSSLSSTPTSSGPQSEVVR</sequence>
<feature type="compositionally biased region" description="Gly residues" evidence="1">
    <location>
        <begin position="1351"/>
        <end position="1360"/>
    </location>
</feature>
<organism evidence="2 3">
    <name type="scientific">Danaus plexippus plexippus</name>
    <dbReference type="NCBI Taxonomy" id="278856"/>
    <lineage>
        <taxon>Eukaryota</taxon>
        <taxon>Metazoa</taxon>
        <taxon>Ecdysozoa</taxon>
        <taxon>Arthropoda</taxon>
        <taxon>Hexapoda</taxon>
        <taxon>Insecta</taxon>
        <taxon>Pterygota</taxon>
        <taxon>Neoptera</taxon>
        <taxon>Endopterygota</taxon>
        <taxon>Lepidoptera</taxon>
        <taxon>Glossata</taxon>
        <taxon>Ditrysia</taxon>
        <taxon>Papilionoidea</taxon>
        <taxon>Nymphalidae</taxon>
        <taxon>Danainae</taxon>
        <taxon>Danaini</taxon>
        <taxon>Danaina</taxon>
        <taxon>Danaus</taxon>
        <taxon>Danaus</taxon>
    </lineage>
</organism>